<evidence type="ECO:0000313" key="2">
    <source>
        <dbReference type="EMBL" id="SEN02388.1"/>
    </source>
</evidence>
<dbReference type="Proteomes" id="UP000183898">
    <property type="component" value="Unassembled WGS sequence"/>
</dbReference>
<feature type="compositionally biased region" description="Polar residues" evidence="1">
    <location>
        <begin position="1"/>
        <end position="18"/>
    </location>
</feature>
<accession>A0A1H8D703</accession>
<organism evidence="2 3">
    <name type="scientific">Nitrosospira multiformis</name>
    <dbReference type="NCBI Taxonomy" id="1231"/>
    <lineage>
        <taxon>Bacteria</taxon>
        <taxon>Pseudomonadati</taxon>
        <taxon>Pseudomonadota</taxon>
        <taxon>Betaproteobacteria</taxon>
        <taxon>Nitrosomonadales</taxon>
        <taxon>Nitrosomonadaceae</taxon>
        <taxon>Nitrosospira</taxon>
    </lineage>
</organism>
<feature type="region of interest" description="Disordered" evidence="1">
    <location>
        <begin position="1"/>
        <end position="27"/>
    </location>
</feature>
<evidence type="ECO:0000313" key="3">
    <source>
        <dbReference type="Proteomes" id="UP000183898"/>
    </source>
</evidence>
<gene>
    <name evidence="2" type="ORF">SAMN05216404_102166</name>
</gene>
<sequence length="145" mass="16003">MNRRCSTTNPLRSGNGTVREQGMRNKTPAPIEAFPNLGCRIRLSQIENFRRIPPLHPCTQSPGYFPRIRGLGRECTGSEDECETNARAEAAAYCLSPNTSCMSNMPFRLSARKRAALNAPSANVARLLALWEISIRSPVPANMTV</sequence>
<protein>
    <submittedName>
        <fullName evidence="2">Uncharacterized protein</fullName>
    </submittedName>
</protein>
<dbReference type="AlphaFoldDB" id="A0A1H8D703"/>
<proteinExistence type="predicted"/>
<dbReference type="EMBL" id="FOCT01000002">
    <property type="protein sequence ID" value="SEN02388.1"/>
    <property type="molecule type" value="Genomic_DNA"/>
</dbReference>
<name>A0A1H8D703_9PROT</name>
<evidence type="ECO:0000256" key="1">
    <source>
        <dbReference type="SAM" id="MobiDB-lite"/>
    </source>
</evidence>
<reference evidence="2 3" key="1">
    <citation type="submission" date="2016-10" db="EMBL/GenBank/DDBJ databases">
        <authorList>
            <person name="de Groot N.N."/>
        </authorList>
    </citation>
    <scope>NUCLEOTIDE SEQUENCE [LARGE SCALE GENOMIC DNA]</scope>
    <source>
        <strain evidence="2 3">Nl18</strain>
    </source>
</reference>